<evidence type="ECO:0000256" key="2">
    <source>
        <dbReference type="ARBA" id="ARBA00007018"/>
    </source>
</evidence>
<dbReference type="PANTHER" id="PTHR20855:SF52">
    <property type="entry name" value="ADIPONECTIN RECEPTOR PROTEIN"/>
    <property type="match status" value="1"/>
</dbReference>
<evidence type="ECO:0000256" key="3">
    <source>
        <dbReference type="ARBA" id="ARBA00022692"/>
    </source>
</evidence>
<feature type="transmembrane region" description="Helical" evidence="7">
    <location>
        <begin position="261"/>
        <end position="281"/>
    </location>
</feature>
<dbReference type="GO" id="GO:0038023">
    <property type="term" value="F:signaling receptor activity"/>
    <property type="evidence" value="ECO:0007669"/>
    <property type="project" value="TreeGrafter"/>
</dbReference>
<evidence type="ECO:0000256" key="5">
    <source>
        <dbReference type="ARBA" id="ARBA00023136"/>
    </source>
</evidence>
<protein>
    <recommendedName>
        <fullName evidence="10">Adiponectin receptor protein-like protein</fullName>
    </recommendedName>
</protein>
<dbReference type="VEuPathDB" id="VectorBase:LDEU001816"/>
<evidence type="ECO:0000256" key="6">
    <source>
        <dbReference type="PIRSR" id="PIRSR604254-1"/>
    </source>
</evidence>
<feature type="transmembrane region" description="Helical" evidence="7">
    <location>
        <begin position="186"/>
        <end position="209"/>
    </location>
</feature>
<feature type="transmembrane region" description="Helical" evidence="7">
    <location>
        <begin position="221"/>
        <end position="241"/>
    </location>
</feature>
<dbReference type="Pfam" id="PF03006">
    <property type="entry name" value="HlyIII"/>
    <property type="match status" value="1"/>
</dbReference>
<evidence type="ECO:0000256" key="7">
    <source>
        <dbReference type="SAM" id="Phobius"/>
    </source>
</evidence>
<dbReference type="STRING" id="299467.A0A443SRS3"/>
<dbReference type="EMBL" id="NCKV01000590">
    <property type="protein sequence ID" value="RWS30224.1"/>
    <property type="molecule type" value="Genomic_DNA"/>
</dbReference>
<dbReference type="PANTHER" id="PTHR20855">
    <property type="entry name" value="ADIPOR/PROGESTIN RECEPTOR-RELATED"/>
    <property type="match status" value="1"/>
</dbReference>
<feature type="binding site" evidence="6">
    <location>
        <position position="259"/>
    </location>
    <ligand>
        <name>Zn(2+)</name>
        <dbReference type="ChEBI" id="CHEBI:29105"/>
    </ligand>
</feature>
<dbReference type="GO" id="GO:0046872">
    <property type="term" value="F:metal ion binding"/>
    <property type="evidence" value="ECO:0007669"/>
    <property type="project" value="UniProtKB-KW"/>
</dbReference>
<name>A0A443SRS3_9ACAR</name>
<dbReference type="InterPro" id="IPR004254">
    <property type="entry name" value="AdipoR/HlyIII-related"/>
</dbReference>
<keyword evidence="3 7" id="KW-0812">Transmembrane</keyword>
<keyword evidence="6" id="KW-0862">Zinc</keyword>
<keyword evidence="6" id="KW-0479">Metal-binding</keyword>
<feature type="binding site" evidence="6">
    <location>
        <position position="263"/>
    </location>
    <ligand>
        <name>Zn(2+)</name>
        <dbReference type="ChEBI" id="CHEBI:29105"/>
    </ligand>
</feature>
<evidence type="ECO:0000313" key="9">
    <source>
        <dbReference type="Proteomes" id="UP000288716"/>
    </source>
</evidence>
<accession>A0A443SRS3</accession>
<feature type="transmembrane region" description="Helical" evidence="7">
    <location>
        <begin position="160"/>
        <end position="180"/>
    </location>
</feature>
<feature type="transmembrane region" description="Helical" evidence="7">
    <location>
        <begin position="62"/>
        <end position="81"/>
    </location>
</feature>
<keyword evidence="9" id="KW-1185">Reference proteome</keyword>
<dbReference type="OrthoDB" id="5585746at2759"/>
<organism evidence="8 9">
    <name type="scientific">Leptotrombidium deliense</name>
    <dbReference type="NCBI Taxonomy" id="299467"/>
    <lineage>
        <taxon>Eukaryota</taxon>
        <taxon>Metazoa</taxon>
        <taxon>Ecdysozoa</taxon>
        <taxon>Arthropoda</taxon>
        <taxon>Chelicerata</taxon>
        <taxon>Arachnida</taxon>
        <taxon>Acari</taxon>
        <taxon>Acariformes</taxon>
        <taxon>Trombidiformes</taxon>
        <taxon>Prostigmata</taxon>
        <taxon>Anystina</taxon>
        <taxon>Parasitengona</taxon>
        <taxon>Trombiculoidea</taxon>
        <taxon>Trombiculidae</taxon>
        <taxon>Leptotrombidium</taxon>
    </lineage>
</organism>
<comment type="subcellular location">
    <subcellularLocation>
        <location evidence="1">Membrane</location>
        <topology evidence="1">Multi-pass membrane protein</topology>
    </subcellularLocation>
</comment>
<evidence type="ECO:0000313" key="8">
    <source>
        <dbReference type="EMBL" id="RWS30224.1"/>
    </source>
</evidence>
<dbReference type="AlphaFoldDB" id="A0A443SRS3"/>
<keyword evidence="4 7" id="KW-1133">Transmembrane helix</keyword>
<comment type="similarity">
    <text evidence="2">Belongs to the ADIPOR family.</text>
</comment>
<evidence type="ECO:0000256" key="1">
    <source>
        <dbReference type="ARBA" id="ARBA00004141"/>
    </source>
</evidence>
<evidence type="ECO:0008006" key="10">
    <source>
        <dbReference type="Google" id="ProtNLM"/>
    </source>
</evidence>
<comment type="caution">
    <text evidence="8">The sequence shown here is derived from an EMBL/GenBank/DDBJ whole genome shotgun (WGS) entry which is preliminary data.</text>
</comment>
<sequence length="309" mass="36360">MEFLRFRRNSLQGEPDWRCLSLKDVDTWRRDNEYILNGYRPQLKCMKSIKSILVVHNETGSIWTHLIAALLFTILTVHTLYCNPQRYRKPEMCLIMVYLVTSVICFSMSCAFHTFSCFSEEISRFLCKLDYIGITMFIFGSFVPWLYYGFQEHLELAQRYIILVGTLAIICIVISCYDRFERPQSRAIRAAVFLAYGLIGILPATHFRLKFCYGIQALCDSFNYLCVMGSIHTAAAVIYALRIPERIFPGSYDYWFHSHQIFHSLVVIASLVHYHCIVNLIEYRVQQDSDKIYTYFPFNFFDKVVKHLY</sequence>
<keyword evidence="5 7" id="KW-0472">Membrane</keyword>
<reference evidence="8 9" key="1">
    <citation type="journal article" date="2018" name="Gigascience">
        <title>Genomes of trombidid mites reveal novel predicted allergens and laterally-transferred genes associated with secondary metabolism.</title>
        <authorList>
            <person name="Dong X."/>
            <person name="Chaisiri K."/>
            <person name="Xia D."/>
            <person name="Armstrong S.D."/>
            <person name="Fang Y."/>
            <person name="Donnelly M.J."/>
            <person name="Kadowaki T."/>
            <person name="McGarry J.W."/>
            <person name="Darby A.C."/>
            <person name="Makepeace B.L."/>
        </authorList>
    </citation>
    <scope>NUCLEOTIDE SEQUENCE [LARGE SCALE GENOMIC DNA]</scope>
    <source>
        <strain evidence="8">UoL-UT</strain>
    </source>
</reference>
<feature type="transmembrane region" description="Helical" evidence="7">
    <location>
        <begin position="131"/>
        <end position="148"/>
    </location>
</feature>
<evidence type="ECO:0000256" key="4">
    <source>
        <dbReference type="ARBA" id="ARBA00022989"/>
    </source>
</evidence>
<feature type="binding site" evidence="6">
    <location>
        <position position="113"/>
    </location>
    <ligand>
        <name>Zn(2+)</name>
        <dbReference type="ChEBI" id="CHEBI:29105"/>
    </ligand>
</feature>
<dbReference type="Proteomes" id="UP000288716">
    <property type="component" value="Unassembled WGS sequence"/>
</dbReference>
<feature type="transmembrane region" description="Helical" evidence="7">
    <location>
        <begin position="93"/>
        <end position="115"/>
    </location>
</feature>
<gene>
    <name evidence="8" type="ORF">B4U80_05676</name>
</gene>
<proteinExistence type="inferred from homology"/>
<dbReference type="GO" id="GO:0016020">
    <property type="term" value="C:membrane"/>
    <property type="evidence" value="ECO:0007669"/>
    <property type="project" value="UniProtKB-SubCell"/>
</dbReference>